<evidence type="ECO:0000256" key="1">
    <source>
        <dbReference type="SAM" id="Phobius"/>
    </source>
</evidence>
<gene>
    <name evidence="2" type="ORF">E6K80_14665</name>
</gene>
<dbReference type="InterPro" id="IPR018247">
    <property type="entry name" value="EF_Hand_1_Ca_BS"/>
</dbReference>
<proteinExistence type="predicted"/>
<protein>
    <submittedName>
        <fullName evidence="2">Prepilin-type N-terminal cleavage/methylation domain-containing protein</fullName>
    </submittedName>
</protein>
<dbReference type="Proteomes" id="UP000319836">
    <property type="component" value="Unassembled WGS sequence"/>
</dbReference>
<dbReference type="EMBL" id="VBPA01000420">
    <property type="protein sequence ID" value="TMQ68029.1"/>
    <property type="molecule type" value="Genomic_DNA"/>
</dbReference>
<accession>A0A538TWM9</accession>
<dbReference type="PROSITE" id="PS00018">
    <property type="entry name" value="EF_HAND_1"/>
    <property type="match status" value="1"/>
</dbReference>
<keyword evidence="1" id="KW-0472">Membrane</keyword>
<feature type="non-terminal residue" evidence="2">
    <location>
        <position position="183"/>
    </location>
</feature>
<sequence>MSTFLHSGSGRPSRRDRGFTLVETMVTLLVMAVVMVVIMSIVYAISRNKAATANRIESSQGARVAIDLMSKDLRSAGYGVDRDSPSQPPIAYVDSVQVLINEDLQPFPDTTSILWVVQPGTPQAYNPAGNPKPFQFAGTAWTPSRKFLTGAETIRWTLDVNNDGVIDANDIAGTDAAKTQNPN</sequence>
<name>A0A538TWM9_UNCEI</name>
<evidence type="ECO:0000313" key="2">
    <source>
        <dbReference type="EMBL" id="TMQ68029.1"/>
    </source>
</evidence>
<dbReference type="InterPro" id="IPR045584">
    <property type="entry name" value="Pilin-like"/>
</dbReference>
<dbReference type="SUPFAM" id="SSF54523">
    <property type="entry name" value="Pili subunits"/>
    <property type="match status" value="1"/>
</dbReference>
<feature type="transmembrane region" description="Helical" evidence="1">
    <location>
        <begin position="21"/>
        <end position="45"/>
    </location>
</feature>
<comment type="caution">
    <text evidence="2">The sequence shown here is derived from an EMBL/GenBank/DDBJ whole genome shotgun (WGS) entry which is preliminary data.</text>
</comment>
<reference evidence="2 3" key="1">
    <citation type="journal article" date="2019" name="Nat. Microbiol.">
        <title>Mediterranean grassland soil C-N compound turnover is dependent on rainfall and depth, and is mediated by genomically divergent microorganisms.</title>
        <authorList>
            <person name="Diamond S."/>
            <person name="Andeer P.F."/>
            <person name="Li Z."/>
            <person name="Crits-Christoph A."/>
            <person name="Burstein D."/>
            <person name="Anantharaman K."/>
            <person name="Lane K.R."/>
            <person name="Thomas B.C."/>
            <person name="Pan C."/>
            <person name="Northen T.R."/>
            <person name="Banfield J.F."/>
        </authorList>
    </citation>
    <scope>NUCLEOTIDE SEQUENCE [LARGE SCALE GENOMIC DNA]</scope>
    <source>
        <strain evidence="2">WS_10</strain>
    </source>
</reference>
<dbReference type="PROSITE" id="PS00409">
    <property type="entry name" value="PROKAR_NTER_METHYL"/>
    <property type="match status" value="1"/>
</dbReference>
<dbReference type="NCBIfam" id="TIGR02532">
    <property type="entry name" value="IV_pilin_GFxxxE"/>
    <property type="match status" value="1"/>
</dbReference>
<keyword evidence="1" id="KW-0812">Transmembrane</keyword>
<organism evidence="2 3">
    <name type="scientific">Eiseniibacteriota bacterium</name>
    <dbReference type="NCBI Taxonomy" id="2212470"/>
    <lineage>
        <taxon>Bacteria</taxon>
        <taxon>Candidatus Eiseniibacteriota</taxon>
    </lineage>
</organism>
<evidence type="ECO:0000313" key="3">
    <source>
        <dbReference type="Proteomes" id="UP000319836"/>
    </source>
</evidence>
<dbReference type="Pfam" id="PF07963">
    <property type="entry name" value="N_methyl"/>
    <property type="match status" value="1"/>
</dbReference>
<dbReference type="AlphaFoldDB" id="A0A538TWM9"/>
<dbReference type="InterPro" id="IPR012902">
    <property type="entry name" value="N_methyl_site"/>
</dbReference>
<keyword evidence="1" id="KW-1133">Transmembrane helix</keyword>